<dbReference type="RefSeq" id="WP_379508091.1">
    <property type="nucleotide sequence ID" value="NZ_JBHRTQ010000001.1"/>
</dbReference>
<evidence type="ECO:0000313" key="2">
    <source>
        <dbReference type="Proteomes" id="UP001595604"/>
    </source>
</evidence>
<evidence type="ECO:0000313" key="1">
    <source>
        <dbReference type="EMBL" id="MFC3172694.1"/>
    </source>
</evidence>
<dbReference type="EMBL" id="JBHRTQ010000001">
    <property type="protein sequence ID" value="MFC3172694.1"/>
    <property type="molecule type" value="Genomic_DNA"/>
</dbReference>
<name>A0ABV7IM04_9SPHN</name>
<protein>
    <submittedName>
        <fullName evidence="1">DUF2889 domain-containing protein</fullName>
    </submittedName>
</protein>
<comment type="caution">
    <text evidence="1">The sequence shown here is derived from an EMBL/GenBank/DDBJ whole genome shotgun (WGS) entry which is preliminary data.</text>
</comment>
<dbReference type="InterPro" id="IPR021312">
    <property type="entry name" value="DUF2889"/>
</dbReference>
<organism evidence="1 2">
    <name type="scientific">Novosphingobium bradum</name>
    <dbReference type="NCBI Taxonomy" id="1737444"/>
    <lineage>
        <taxon>Bacteria</taxon>
        <taxon>Pseudomonadati</taxon>
        <taxon>Pseudomonadota</taxon>
        <taxon>Alphaproteobacteria</taxon>
        <taxon>Sphingomonadales</taxon>
        <taxon>Sphingomonadaceae</taxon>
        <taxon>Novosphingobium</taxon>
    </lineage>
</organism>
<sequence length="247" mass="26227">MPGPGAAERERPGYRRRILIEPAPGRVTAELEDDYHRMVVTLGHDGARVTSVEAAMKRSPWTTCPGAIRQLAQTFTGLTLDAAGARAEKTRNCTHLFDLATFACAHAGEAGPVAYEIIVTDPVDGAQVTQLWRNGALLFDWRMAGGRFAAPAELAGADRSAIPGWVAAQPPELQEAARILRWAAMIAIGRGHDIPAGIDATRFGSGACFSFQPEVAGIARRRPGADVDFAAIGAPPMADRDAMFGPA</sequence>
<gene>
    <name evidence="1" type="ORF">ACFOD9_00365</name>
</gene>
<reference evidence="2" key="1">
    <citation type="journal article" date="2019" name="Int. J. Syst. Evol. Microbiol.">
        <title>The Global Catalogue of Microorganisms (GCM) 10K type strain sequencing project: providing services to taxonomists for standard genome sequencing and annotation.</title>
        <authorList>
            <consortium name="The Broad Institute Genomics Platform"/>
            <consortium name="The Broad Institute Genome Sequencing Center for Infectious Disease"/>
            <person name="Wu L."/>
            <person name="Ma J."/>
        </authorList>
    </citation>
    <scope>NUCLEOTIDE SEQUENCE [LARGE SCALE GENOMIC DNA]</scope>
    <source>
        <strain evidence="2">KCTC 42984</strain>
    </source>
</reference>
<dbReference type="Pfam" id="PF11136">
    <property type="entry name" value="DUF2889"/>
    <property type="match status" value="1"/>
</dbReference>
<accession>A0ABV7IM04</accession>
<proteinExistence type="predicted"/>
<dbReference type="Proteomes" id="UP001595604">
    <property type="component" value="Unassembled WGS sequence"/>
</dbReference>
<keyword evidence="2" id="KW-1185">Reference proteome</keyword>